<dbReference type="EMBL" id="JANJOU010000001">
    <property type="protein sequence ID" value="MCR0980726.1"/>
    <property type="molecule type" value="Genomic_DNA"/>
</dbReference>
<gene>
    <name evidence="6" type="ORF">NRP21_01525</name>
</gene>
<evidence type="ECO:0000313" key="7">
    <source>
        <dbReference type="Proteomes" id="UP001524642"/>
    </source>
</evidence>
<evidence type="ECO:0000256" key="1">
    <source>
        <dbReference type="ARBA" id="ARBA00022485"/>
    </source>
</evidence>
<evidence type="ECO:0000256" key="3">
    <source>
        <dbReference type="ARBA" id="ARBA00023002"/>
    </source>
</evidence>
<keyword evidence="3" id="KW-0560">Oxidoreductase</keyword>
<dbReference type="PANTHER" id="PTHR43498">
    <property type="entry name" value="FERREDOXIN:COB-COM HETERODISULFIDE REDUCTASE SUBUNIT A"/>
    <property type="match status" value="1"/>
</dbReference>
<evidence type="ECO:0000256" key="2">
    <source>
        <dbReference type="ARBA" id="ARBA00022723"/>
    </source>
</evidence>
<sequence length="427" mass="44693">MPADIETDLLVCGGGMAGVVAATAAARAGARVLLVERWGFLGGSATAGAVGQFVGWATEAGRQVIHGMAEEVVERLDRHGGSGGHTVFTMSTGHRMDQVSYDPEVLKLVLDEMVAEAGVRPLLHATILSVEAAPRRIAAVTVLTKAGPVTIRPRLVIDSSGDLDVLARAGAEFLPLAPDEAPQPATMMFRFGPIDFATFEALTTPELQALARRGVESGALARAALHQSRIPGTDDGWFNISRVALDATDPFALSAGEMEGRRQAFSAARFLHDHVPGCGNGRLVALAAQLGIRESRRIAGDYVLTADDLRAERRFPDAIAVGAYPMDIHPAKGAGLGFETLGGDRSYEIPYRSLLPAGLDNALVAGRGISASHGAHASTRVMPTTMAVGQAAGTAAALVCAGNGGTRQLDTSLLRQRLIENRAYLPA</sequence>
<keyword evidence="1" id="KW-0004">4Fe-4S</keyword>
<dbReference type="Pfam" id="PF12831">
    <property type="entry name" value="FAD_oxidored"/>
    <property type="match status" value="1"/>
</dbReference>
<proteinExistence type="predicted"/>
<dbReference type="SUPFAM" id="SSF51905">
    <property type="entry name" value="FAD/NAD(P)-binding domain"/>
    <property type="match status" value="1"/>
</dbReference>
<name>A0ABT1WY06_9PROT</name>
<evidence type="ECO:0000256" key="4">
    <source>
        <dbReference type="ARBA" id="ARBA00023004"/>
    </source>
</evidence>
<dbReference type="InterPro" id="IPR036188">
    <property type="entry name" value="FAD/NAD-bd_sf"/>
</dbReference>
<keyword evidence="4" id="KW-0408">Iron</keyword>
<dbReference type="PANTHER" id="PTHR43498:SF1">
    <property type="entry name" value="COB--COM HETERODISULFIDE REDUCTASE IRON-SULFUR SUBUNIT A"/>
    <property type="match status" value="1"/>
</dbReference>
<dbReference type="InterPro" id="IPR039650">
    <property type="entry name" value="HdrA-like"/>
</dbReference>
<organism evidence="6 7">
    <name type="scientific">Roseomonas populi</name>
    <dbReference type="NCBI Taxonomy" id="3121582"/>
    <lineage>
        <taxon>Bacteria</taxon>
        <taxon>Pseudomonadati</taxon>
        <taxon>Pseudomonadota</taxon>
        <taxon>Alphaproteobacteria</taxon>
        <taxon>Acetobacterales</taxon>
        <taxon>Roseomonadaceae</taxon>
        <taxon>Roseomonas</taxon>
    </lineage>
</organism>
<dbReference type="Gene3D" id="3.50.50.60">
    <property type="entry name" value="FAD/NAD(P)-binding domain"/>
    <property type="match status" value="1"/>
</dbReference>
<dbReference type="Proteomes" id="UP001524642">
    <property type="component" value="Unassembled WGS sequence"/>
</dbReference>
<accession>A0ABT1WY06</accession>
<evidence type="ECO:0000256" key="5">
    <source>
        <dbReference type="ARBA" id="ARBA00023014"/>
    </source>
</evidence>
<dbReference type="RefSeq" id="WP_257714399.1">
    <property type="nucleotide sequence ID" value="NZ_JANJOU010000001.1"/>
</dbReference>
<keyword evidence="7" id="KW-1185">Reference proteome</keyword>
<keyword evidence="5" id="KW-0411">Iron-sulfur</keyword>
<keyword evidence="2" id="KW-0479">Metal-binding</keyword>
<comment type="caution">
    <text evidence="6">The sequence shown here is derived from an EMBL/GenBank/DDBJ whole genome shotgun (WGS) entry which is preliminary data.</text>
</comment>
<reference evidence="6 7" key="1">
    <citation type="submission" date="2022-06" db="EMBL/GenBank/DDBJ databases">
        <title>Roseomonas CN29.</title>
        <authorList>
            <person name="Cheng Y."/>
            <person name="He X."/>
        </authorList>
    </citation>
    <scope>NUCLEOTIDE SEQUENCE [LARGE SCALE GENOMIC DNA]</scope>
    <source>
        <strain evidence="6 7">CN29</strain>
    </source>
</reference>
<evidence type="ECO:0000313" key="6">
    <source>
        <dbReference type="EMBL" id="MCR0980726.1"/>
    </source>
</evidence>
<protein>
    <submittedName>
        <fullName evidence="6">FAD-dependent oxidoreductase</fullName>
    </submittedName>
</protein>